<reference evidence="4" key="2">
    <citation type="submission" date="2025-08" db="UniProtKB">
        <authorList>
            <consortium name="Ensembl"/>
        </authorList>
    </citation>
    <scope>IDENTIFICATION</scope>
</reference>
<protein>
    <recommendedName>
        <fullName evidence="6">Envelope glycoprotein</fullName>
    </recommendedName>
</protein>
<dbReference type="Pfam" id="PF00429">
    <property type="entry name" value="TLV_coat"/>
    <property type="match status" value="1"/>
</dbReference>
<evidence type="ECO:0000313" key="5">
    <source>
        <dbReference type="Proteomes" id="UP000001646"/>
    </source>
</evidence>
<dbReference type="GeneTree" id="ENSGT00940000164101"/>
<keyword evidence="5" id="KW-1185">Reference proteome</keyword>
<name>G1KW43_ANOCA</name>
<keyword evidence="1" id="KW-1015">Disulfide bond</keyword>
<dbReference type="Ensembl" id="ENSACAT00000023149.2">
    <property type="protein sequence ID" value="ENSACAP00000019067.2"/>
    <property type="gene ID" value="ENSACAG00000022813.2"/>
</dbReference>
<feature type="region of interest" description="Disordered" evidence="2">
    <location>
        <begin position="15"/>
        <end position="54"/>
    </location>
</feature>
<reference evidence="4 5" key="1">
    <citation type="submission" date="2009-12" db="EMBL/GenBank/DDBJ databases">
        <title>The Genome Sequence of Anolis carolinensis (Green Anole Lizard).</title>
        <authorList>
            <consortium name="The Genome Sequencing Platform"/>
            <person name="Di Palma F."/>
            <person name="Alfoldi J."/>
            <person name="Heiman D."/>
            <person name="Young S."/>
            <person name="Grabherr M."/>
            <person name="Johnson J."/>
            <person name="Lander E.S."/>
            <person name="Lindblad-Toh K."/>
        </authorList>
    </citation>
    <scope>NUCLEOTIDE SEQUENCE [LARGE SCALE GENOMIC DNA]</scope>
    <source>
        <strain evidence="4 5">JBL SC #1</strain>
    </source>
</reference>
<dbReference type="PANTHER" id="PTHR10424">
    <property type="entry name" value="VIRAL ENVELOPE PROTEIN"/>
    <property type="match status" value="1"/>
</dbReference>
<evidence type="ECO:0000256" key="2">
    <source>
        <dbReference type="SAM" id="MobiDB-lite"/>
    </source>
</evidence>
<keyword evidence="3" id="KW-0472">Membrane</keyword>
<feature type="compositionally biased region" description="Low complexity" evidence="2">
    <location>
        <begin position="15"/>
        <end position="44"/>
    </location>
</feature>
<evidence type="ECO:0000256" key="1">
    <source>
        <dbReference type="ARBA" id="ARBA00023157"/>
    </source>
</evidence>
<dbReference type="Gene3D" id="1.10.287.210">
    <property type="match status" value="1"/>
</dbReference>
<dbReference type="Proteomes" id="UP000001646">
    <property type="component" value="Chromosome 1"/>
</dbReference>
<feature type="transmembrane region" description="Helical" evidence="3">
    <location>
        <begin position="290"/>
        <end position="312"/>
    </location>
</feature>
<keyword evidence="3" id="KW-1133">Transmembrane helix</keyword>
<dbReference type="SUPFAM" id="SSF58069">
    <property type="entry name" value="Virus ectodomain"/>
    <property type="match status" value="1"/>
</dbReference>
<dbReference type="InParanoid" id="G1KW43"/>
<sequence length="348" mass="38979">MYVVKPGSELPQAAIQPPVAGAAAPPQLPVGGAEPSPRSPVARAAPPPRQDLVRTRGNFPMEYQIPGRPRPGILLDNHAMGGLPPGYFWICGKWGGKVLPPLWVGTCTIGTLVPTNIEIHPREQPLQALGATDRWNRPKRSYDEKRGYNPDNTYLNEGERFGAILFPWVGAALNVKQLRRISAQLEIMANQTVFGIKALQTEIDSLTGVLMQHKMALDYLLAAEGGLCVWLNITCCHYINESGVIESDVAKINSVVFTIRAKYTPKGTGWIDWLLNFFPDIWWLRDLIKILFVILLIVILALLFLPCIMLCLRNMVARLITDIFTQRREVQRVMYMQLNTMEQDTTPL</sequence>
<evidence type="ECO:0000313" key="4">
    <source>
        <dbReference type="Ensembl" id="ENSACAP00000019067.2"/>
    </source>
</evidence>
<evidence type="ECO:0000256" key="3">
    <source>
        <dbReference type="SAM" id="Phobius"/>
    </source>
</evidence>
<dbReference type="PANTHER" id="PTHR10424:SF73">
    <property type="entry name" value="ENDOGENOUS RETROVIRUS GROUP FC1 ENV POLYPROTEIN-RELATED"/>
    <property type="match status" value="1"/>
</dbReference>
<dbReference type="AlphaFoldDB" id="G1KW43"/>
<reference evidence="4" key="3">
    <citation type="submission" date="2025-09" db="UniProtKB">
        <authorList>
            <consortium name="Ensembl"/>
        </authorList>
    </citation>
    <scope>IDENTIFICATION</scope>
</reference>
<organism evidence="4 5">
    <name type="scientific">Anolis carolinensis</name>
    <name type="common">Green anole</name>
    <name type="synonym">American chameleon</name>
    <dbReference type="NCBI Taxonomy" id="28377"/>
    <lineage>
        <taxon>Eukaryota</taxon>
        <taxon>Metazoa</taxon>
        <taxon>Chordata</taxon>
        <taxon>Craniata</taxon>
        <taxon>Vertebrata</taxon>
        <taxon>Euteleostomi</taxon>
        <taxon>Lepidosauria</taxon>
        <taxon>Squamata</taxon>
        <taxon>Bifurcata</taxon>
        <taxon>Unidentata</taxon>
        <taxon>Episquamata</taxon>
        <taxon>Toxicofera</taxon>
        <taxon>Iguania</taxon>
        <taxon>Dactyloidae</taxon>
        <taxon>Anolis</taxon>
    </lineage>
</organism>
<dbReference type="Bgee" id="ENSACAG00000022813">
    <property type="expression patterns" value="Expressed in liver"/>
</dbReference>
<evidence type="ECO:0008006" key="6">
    <source>
        <dbReference type="Google" id="ProtNLM"/>
    </source>
</evidence>
<accession>G1KW43</accession>
<dbReference type="InterPro" id="IPR018154">
    <property type="entry name" value="TLV/ENV_coat_polyprotein"/>
</dbReference>
<keyword evidence="3" id="KW-0812">Transmembrane</keyword>
<proteinExistence type="predicted"/>